<organism evidence="6 7">
    <name type="scientific">Camelina sativa</name>
    <name type="common">False flax</name>
    <name type="synonym">Myagrum sativum</name>
    <dbReference type="NCBI Taxonomy" id="90675"/>
    <lineage>
        <taxon>Eukaryota</taxon>
        <taxon>Viridiplantae</taxon>
        <taxon>Streptophyta</taxon>
        <taxon>Embryophyta</taxon>
        <taxon>Tracheophyta</taxon>
        <taxon>Spermatophyta</taxon>
        <taxon>Magnoliopsida</taxon>
        <taxon>eudicotyledons</taxon>
        <taxon>Gunneridae</taxon>
        <taxon>Pentapetalae</taxon>
        <taxon>rosids</taxon>
        <taxon>malvids</taxon>
        <taxon>Brassicales</taxon>
        <taxon>Brassicaceae</taxon>
        <taxon>Camelineae</taxon>
        <taxon>Camelina</taxon>
    </lineage>
</organism>
<feature type="domain" description="HTH myb-type" evidence="5">
    <location>
        <begin position="390"/>
        <end position="446"/>
    </location>
</feature>
<dbReference type="PANTHER" id="PTHR46993:SF7">
    <property type="entry name" value="MYB-LIKE HTH TRANSCRIPTIONAL REGULATOR FAMILY PROTEIN"/>
    <property type="match status" value="1"/>
</dbReference>
<evidence type="ECO:0000256" key="3">
    <source>
        <dbReference type="SAM" id="MobiDB-lite"/>
    </source>
</evidence>
<accession>A0ABM0UN18</accession>
<dbReference type="GeneID" id="104726402"/>
<keyword evidence="2" id="KW-0539">Nucleus</keyword>
<reference evidence="6" key="1">
    <citation type="journal article" date="2014" name="Nat. Commun.">
        <title>The emerging biofuel crop Camelina sativa retains a highly undifferentiated hexaploid genome structure.</title>
        <authorList>
            <person name="Kagale S."/>
            <person name="Koh C."/>
            <person name="Nixon J."/>
            <person name="Bollina V."/>
            <person name="Clarke W.E."/>
            <person name="Tuteja R."/>
            <person name="Spillane C."/>
            <person name="Robinson S.J."/>
            <person name="Links M.G."/>
            <person name="Clarke C."/>
            <person name="Higgins E.E."/>
            <person name="Huebert T."/>
            <person name="Sharpe A.G."/>
            <person name="Parkin I.A."/>
        </authorList>
    </citation>
    <scope>NUCLEOTIDE SEQUENCE [LARGE SCALE GENOMIC DNA]</scope>
    <source>
        <strain evidence="6">cv. DH55</strain>
    </source>
</reference>
<proteinExistence type="predicted"/>
<dbReference type="PROSITE" id="PS50090">
    <property type="entry name" value="MYB_LIKE"/>
    <property type="match status" value="1"/>
</dbReference>
<evidence type="ECO:0000259" key="4">
    <source>
        <dbReference type="PROSITE" id="PS50090"/>
    </source>
</evidence>
<dbReference type="InterPro" id="IPR009057">
    <property type="entry name" value="Homeodomain-like_sf"/>
</dbReference>
<dbReference type="SUPFAM" id="SSF46689">
    <property type="entry name" value="Homeodomain-like"/>
    <property type="match status" value="1"/>
</dbReference>
<dbReference type="PROSITE" id="PS51294">
    <property type="entry name" value="HTH_MYB"/>
    <property type="match status" value="1"/>
</dbReference>
<feature type="region of interest" description="Disordered" evidence="3">
    <location>
        <begin position="302"/>
        <end position="388"/>
    </location>
</feature>
<dbReference type="RefSeq" id="XP_010443557.1">
    <property type="nucleotide sequence ID" value="XM_010445255.2"/>
</dbReference>
<dbReference type="Proteomes" id="UP000694864">
    <property type="component" value="Chromosome 11"/>
</dbReference>
<dbReference type="SMART" id="SM00717">
    <property type="entry name" value="SANT"/>
    <property type="match status" value="1"/>
</dbReference>
<name>A0ABM0UN18_CAMSA</name>
<dbReference type="InterPro" id="IPR017930">
    <property type="entry name" value="Myb_dom"/>
</dbReference>
<dbReference type="InterPro" id="IPR001005">
    <property type="entry name" value="SANT/Myb"/>
</dbReference>
<feature type="domain" description="Myb-like" evidence="4">
    <location>
        <begin position="390"/>
        <end position="444"/>
    </location>
</feature>
<reference evidence="7" key="2">
    <citation type="submission" date="2025-08" db="UniProtKB">
        <authorList>
            <consortium name="RefSeq"/>
        </authorList>
    </citation>
    <scope>IDENTIFICATION</scope>
    <source>
        <tissue evidence="7">Leaf</tissue>
    </source>
</reference>
<dbReference type="PANTHER" id="PTHR46993">
    <property type="entry name" value="MYB TRANSCRIPTION FACTOR"/>
    <property type="match status" value="1"/>
</dbReference>
<dbReference type="CDD" id="cd11660">
    <property type="entry name" value="SANT_TRF"/>
    <property type="match status" value="1"/>
</dbReference>
<evidence type="ECO:0000256" key="2">
    <source>
        <dbReference type="ARBA" id="ARBA00023242"/>
    </source>
</evidence>
<feature type="region of interest" description="Disordered" evidence="3">
    <location>
        <begin position="218"/>
        <end position="253"/>
    </location>
</feature>
<evidence type="ECO:0000259" key="5">
    <source>
        <dbReference type="PROSITE" id="PS51294"/>
    </source>
</evidence>
<keyword evidence="6" id="KW-1185">Reference proteome</keyword>
<sequence length="446" mass="50503">MEVFDNWVAEFFIRRQHNPRVLPTKLISALQLGDSSDCLKLKISSVLRDISNSLIRGAIDEGTLDLLEVLEKLLLQQHSLLMESHKSAYCWTAAECTLRFMWPLIASDGFFTEALERIWTKRIGVLKERGSDLVSRDLLKWETDLKKALEDPELYQRIRETNIRYTAITFLTQLLKEQWALLGISSLESVVQRRFLKRKADNVEDDIVDKRGNTNAAAECTRRLESDTIDNANEPRGESGDGNGNNRENDNDVEGVGCLVNEKHASEEEQTVGAQEQFYEPSLDKGDKTVARELKDYLLEIQGQIDPSTRQREEPNNAIDHSVNVTPPPTRLNRTGTGGQDHNEAPQQDNVNEKGSGSQGTWSGRVRPRLPTPVPLNVSPLKKGGLAKSHVRRPKKFWTHEEVEALREGVKEYGKSWKDIKNGNPAVFAERTEVDLKDKWRNLVGG</sequence>
<dbReference type="Gene3D" id="1.10.246.220">
    <property type="match status" value="1"/>
</dbReference>
<protein>
    <submittedName>
        <fullName evidence="7">Uncharacterized protein LOC104726402 isoform X1</fullName>
    </submittedName>
</protein>
<gene>
    <name evidence="7" type="primary">LOC104726402</name>
</gene>
<dbReference type="Pfam" id="PF00249">
    <property type="entry name" value="Myb_DNA-binding"/>
    <property type="match status" value="1"/>
</dbReference>
<comment type="subcellular location">
    <subcellularLocation>
        <location evidence="1">Nucleus</location>
    </subcellularLocation>
</comment>
<evidence type="ECO:0000313" key="6">
    <source>
        <dbReference type="Proteomes" id="UP000694864"/>
    </source>
</evidence>
<evidence type="ECO:0000256" key="1">
    <source>
        <dbReference type="ARBA" id="ARBA00004123"/>
    </source>
</evidence>
<feature type="compositionally biased region" description="Polar residues" evidence="3">
    <location>
        <begin position="345"/>
        <end position="362"/>
    </location>
</feature>
<feature type="region of interest" description="Disordered" evidence="3">
    <location>
        <begin position="265"/>
        <end position="285"/>
    </location>
</feature>
<evidence type="ECO:0000313" key="7">
    <source>
        <dbReference type="RefSeq" id="XP_010443557.1"/>
    </source>
</evidence>